<dbReference type="EMBL" id="CAJVCH010062728">
    <property type="protein sequence ID" value="CAG7719593.1"/>
    <property type="molecule type" value="Genomic_DNA"/>
</dbReference>
<evidence type="ECO:0000313" key="6">
    <source>
        <dbReference type="Proteomes" id="UP000708208"/>
    </source>
</evidence>
<feature type="chain" id="PRO_5035305930" evidence="4">
    <location>
        <begin position="37"/>
        <end position="777"/>
    </location>
</feature>
<feature type="compositionally biased region" description="Polar residues" evidence="3">
    <location>
        <begin position="344"/>
        <end position="367"/>
    </location>
</feature>
<feature type="region of interest" description="Disordered" evidence="3">
    <location>
        <begin position="158"/>
        <end position="228"/>
    </location>
</feature>
<dbReference type="OrthoDB" id="6428372at2759"/>
<dbReference type="Pfam" id="PF00379">
    <property type="entry name" value="Chitin_bind_4"/>
    <property type="match status" value="1"/>
</dbReference>
<feature type="compositionally biased region" description="Polar residues" evidence="3">
    <location>
        <begin position="466"/>
        <end position="483"/>
    </location>
</feature>
<dbReference type="GO" id="GO:0005615">
    <property type="term" value="C:extracellular space"/>
    <property type="evidence" value="ECO:0007669"/>
    <property type="project" value="TreeGrafter"/>
</dbReference>
<evidence type="ECO:0000256" key="4">
    <source>
        <dbReference type="SAM" id="SignalP"/>
    </source>
</evidence>
<feature type="compositionally biased region" description="Low complexity" evidence="3">
    <location>
        <begin position="382"/>
        <end position="393"/>
    </location>
</feature>
<dbReference type="GO" id="GO:0031012">
    <property type="term" value="C:extracellular matrix"/>
    <property type="evidence" value="ECO:0007669"/>
    <property type="project" value="TreeGrafter"/>
</dbReference>
<name>A0A8J2JG51_9HEXA</name>
<keyword evidence="4" id="KW-0732">Signal</keyword>
<evidence type="ECO:0000256" key="2">
    <source>
        <dbReference type="PROSITE-ProRule" id="PRU00497"/>
    </source>
</evidence>
<dbReference type="PANTHER" id="PTHR12236">
    <property type="entry name" value="STRUCTURAL CONTITUENT OF CUTICLE"/>
    <property type="match status" value="1"/>
</dbReference>
<feature type="region of interest" description="Disordered" evidence="3">
    <location>
        <begin position="300"/>
        <end position="397"/>
    </location>
</feature>
<proteinExistence type="predicted"/>
<evidence type="ECO:0000313" key="5">
    <source>
        <dbReference type="EMBL" id="CAG7719593.1"/>
    </source>
</evidence>
<dbReference type="GO" id="GO:0042302">
    <property type="term" value="F:structural constituent of cuticle"/>
    <property type="evidence" value="ECO:0007669"/>
    <property type="project" value="UniProtKB-UniRule"/>
</dbReference>
<keyword evidence="6" id="KW-1185">Reference proteome</keyword>
<dbReference type="Proteomes" id="UP000708208">
    <property type="component" value="Unassembled WGS sequence"/>
</dbReference>
<feature type="compositionally biased region" description="Polar residues" evidence="3">
    <location>
        <begin position="423"/>
        <end position="445"/>
    </location>
</feature>
<comment type="caution">
    <text evidence="5">The sequence shown here is derived from an EMBL/GenBank/DDBJ whole genome shotgun (WGS) entry which is preliminary data.</text>
</comment>
<evidence type="ECO:0000256" key="3">
    <source>
        <dbReference type="SAM" id="MobiDB-lite"/>
    </source>
</evidence>
<feature type="region of interest" description="Disordered" evidence="3">
    <location>
        <begin position="72"/>
        <end position="95"/>
    </location>
</feature>
<accession>A0A8J2JG51</accession>
<feature type="compositionally biased region" description="Polar residues" evidence="3">
    <location>
        <begin position="164"/>
        <end position="181"/>
    </location>
</feature>
<feature type="compositionally biased region" description="Polar residues" evidence="3">
    <location>
        <begin position="300"/>
        <end position="314"/>
    </location>
</feature>
<reference evidence="5" key="1">
    <citation type="submission" date="2021-06" db="EMBL/GenBank/DDBJ databases">
        <authorList>
            <person name="Hodson N. C."/>
            <person name="Mongue J. A."/>
            <person name="Jaron S. K."/>
        </authorList>
    </citation>
    <scope>NUCLEOTIDE SEQUENCE</scope>
</reference>
<organism evidence="5 6">
    <name type="scientific">Allacma fusca</name>
    <dbReference type="NCBI Taxonomy" id="39272"/>
    <lineage>
        <taxon>Eukaryota</taxon>
        <taxon>Metazoa</taxon>
        <taxon>Ecdysozoa</taxon>
        <taxon>Arthropoda</taxon>
        <taxon>Hexapoda</taxon>
        <taxon>Collembola</taxon>
        <taxon>Symphypleona</taxon>
        <taxon>Sminthuridae</taxon>
        <taxon>Allacma</taxon>
    </lineage>
</organism>
<evidence type="ECO:0000256" key="1">
    <source>
        <dbReference type="ARBA" id="ARBA00022460"/>
    </source>
</evidence>
<gene>
    <name evidence="5" type="ORF">AFUS01_LOCUS8911</name>
</gene>
<feature type="compositionally biased region" description="Pro residues" evidence="3">
    <location>
        <begin position="325"/>
        <end position="335"/>
    </location>
</feature>
<sequence>MSRLSLRNAMGQRARCTAGLCCILLLVISSSPGVFGEDEEVIKERSPVYESGFRSVHISPQDAAHLQHNLAHAQPGAHYRGRVPSSPQELDSNGRPKSYAFAYAVKDGENGDDFSHKERREGKKTVGEYSVLLPDGRTQVVRYTSDAKEGFKADVTYEGGSGHLTEQSGSPTNPAHYQPASSVAAAPQHQISSPYSSGAYKIRGPTVPSYESTLPRGPSAPSPSIAPSDAEGPIYLSYPLKAQQPSLSPSYFYKSARGSGRPKNTNYLAATPSPIVYTENSRPRQYPKAARVNQVTYPGPSQITYLTPSQSPYTGPSQSSYLSPSPTPYPGPSPSAYPVGPSPTSYSLSGPSPTQYSLSGPSPTQYSLAGPSPTPYSRGSNTKVSPTPYKYYPSPTPNALYDREISVSPKYSAQVQRLPKGNSRYSKSGSVPPTALSSPYGTITRGQRAGPDPTGSAKHSAPAPSNGLQYINQGPSASPQLSNSVQYINRGPSPTPSQYNGVQYINRRPSPTPAYYDESVEQYQNVNDASYDTEDNHKSLVPVELFKAGPSGNAALLEEQSVRQIYTPGSPTLSSPLASPTPQAYFESHNAISAADQYSPAQRTILINQETGVPLTQSEEIYLGQLQKQQVQLSPVKSSVASYTTKYLGNTPKPDLFESTSNPGIPVGRPVQPSVGGLAYLDAPLRGPGPNKLGVKEALSRLPSVKLPTTRTYEVGAPDFGSSVSYSNSDEPKRKKERQLYAKNLNSNQLNLHDGVLREYLVEKKLGVTPTYEDQLV</sequence>
<dbReference type="PROSITE" id="PS51155">
    <property type="entry name" value="CHIT_BIND_RR_2"/>
    <property type="match status" value="1"/>
</dbReference>
<feature type="compositionally biased region" description="Low complexity" evidence="3">
    <location>
        <begin position="315"/>
        <end position="324"/>
    </location>
</feature>
<dbReference type="AlphaFoldDB" id="A0A8J2JG51"/>
<feature type="region of interest" description="Disordered" evidence="3">
    <location>
        <begin position="410"/>
        <end position="483"/>
    </location>
</feature>
<dbReference type="PANTHER" id="PTHR12236:SF79">
    <property type="entry name" value="CUTICULAR PROTEIN 50CB-RELATED"/>
    <property type="match status" value="1"/>
</dbReference>
<dbReference type="InterPro" id="IPR000618">
    <property type="entry name" value="Insect_cuticle"/>
</dbReference>
<protein>
    <submittedName>
        <fullName evidence="5">Uncharacterized protein</fullName>
    </submittedName>
</protein>
<dbReference type="InterPro" id="IPR051217">
    <property type="entry name" value="Insect_Cuticle_Struc_Prot"/>
</dbReference>
<feature type="signal peptide" evidence="4">
    <location>
        <begin position="1"/>
        <end position="36"/>
    </location>
</feature>
<keyword evidence="1 2" id="KW-0193">Cuticle</keyword>